<protein>
    <recommendedName>
        <fullName evidence="7">HTH myb-type domain-containing protein</fullName>
    </recommendedName>
</protein>
<evidence type="ECO:0000256" key="1">
    <source>
        <dbReference type="ARBA" id="ARBA00023015"/>
    </source>
</evidence>
<evidence type="ECO:0000313" key="6">
    <source>
        <dbReference type="Proteomes" id="UP000002640"/>
    </source>
</evidence>
<feature type="compositionally biased region" description="Basic and acidic residues" evidence="4">
    <location>
        <begin position="227"/>
        <end position="240"/>
    </location>
</feature>
<keyword evidence="6" id="KW-1185">Reference proteome</keyword>
<feature type="compositionally biased region" description="Basic residues" evidence="4">
    <location>
        <begin position="176"/>
        <end position="186"/>
    </location>
</feature>
<dbReference type="PANTHER" id="PTHR31442">
    <property type="entry name" value="HOMEODOMAIN-LIKE SUPERFAMILY PROTEIN-RELATED"/>
    <property type="match status" value="1"/>
</dbReference>
<feature type="compositionally biased region" description="Low complexity" evidence="4">
    <location>
        <begin position="58"/>
        <end position="72"/>
    </location>
</feature>
<dbReference type="OMA" id="TDPQWSI"/>
<evidence type="ECO:0000256" key="2">
    <source>
        <dbReference type="ARBA" id="ARBA00023163"/>
    </source>
</evidence>
<feature type="compositionally biased region" description="Polar residues" evidence="4">
    <location>
        <begin position="12"/>
        <end position="27"/>
    </location>
</feature>
<reference evidence="5 6" key="1">
    <citation type="journal article" date="2006" name="Science">
        <title>Phytophthora genome sequences uncover evolutionary origins and mechanisms of pathogenesis.</title>
        <authorList>
            <person name="Tyler B.M."/>
            <person name="Tripathy S."/>
            <person name="Zhang X."/>
            <person name="Dehal P."/>
            <person name="Jiang R.H."/>
            <person name="Aerts A."/>
            <person name="Arredondo F.D."/>
            <person name="Baxter L."/>
            <person name="Bensasson D."/>
            <person name="Beynon J.L."/>
            <person name="Chapman J."/>
            <person name="Damasceno C.M."/>
            <person name="Dorrance A.E."/>
            <person name="Dou D."/>
            <person name="Dickerman A.W."/>
            <person name="Dubchak I.L."/>
            <person name="Garbelotto M."/>
            <person name="Gijzen M."/>
            <person name="Gordon S.G."/>
            <person name="Govers F."/>
            <person name="Grunwald N.J."/>
            <person name="Huang W."/>
            <person name="Ivors K.L."/>
            <person name="Jones R.W."/>
            <person name="Kamoun S."/>
            <person name="Krampis K."/>
            <person name="Lamour K.H."/>
            <person name="Lee M.K."/>
            <person name="McDonald W.H."/>
            <person name="Medina M."/>
            <person name="Meijer H.J."/>
            <person name="Nordberg E.K."/>
            <person name="Maclean D.J."/>
            <person name="Ospina-Giraldo M.D."/>
            <person name="Morris P.F."/>
            <person name="Phuntumart V."/>
            <person name="Putnam N.H."/>
            <person name="Rash S."/>
            <person name="Rose J.K."/>
            <person name="Sakihama Y."/>
            <person name="Salamov A.A."/>
            <person name="Savidor A."/>
            <person name="Scheuring C.F."/>
            <person name="Smith B.M."/>
            <person name="Sobral B.W."/>
            <person name="Terry A."/>
            <person name="Torto-Alalibo T.A."/>
            <person name="Win J."/>
            <person name="Xu Z."/>
            <person name="Zhang H."/>
            <person name="Grigoriev I.V."/>
            <person name="Rokhsar D.S."/>
            <person name="Boore J.L."/>
        </authorList>
    </citation>
    <scope>NUCLEOTIDE SEQUENCE [LARGE SCALE GENOMIC DNA]</scope>
    <source>
        <strain evidence="5 6">P6497</strain>
    </source>
</reference>
<feature type="region of interest" description="Disordered" evidence="4">
    <location>
        <begin position="455"/>
        <end position="505"/>
    </location>
</feature>
<sequence length="605" mass="65426">MANLAPAPPPVTRTQLSIQRPSTTALDSSDEARTDTSTSPSMNPTRSPASDAKDRDASSSGGPAAAIPSSSSSRRRKADSAAATGDDKPPPKQRKYERKTKRFIWPDDLHRLFVAAIFDVGLKNASPKALLALMEAAGPNSGLTTEHLKSHLQKYRLNYERSRMEFLEYYDRSAKRNLKRRRRQAQHRPSGAGGEANTMFVFPISNSKRRKGHASDSDSDDSDSDSGDSHNNDSRMDVDSKGQGTPQGRRSSVAEAPARGLNYSQLMQSAHQEPPIDGSSHLRPQPHTPDERMMSAVPIPVSTGLIPIAPQHLPPAYAAAHAQKSTDHDREMAAAAAVAAYRYPLGQLPAGAGVAGMPELSDPQWSIINSLMSPQLAGMTGPVGESGIFPHAPQAQVSTNEAVARGAEGFMLHEEPTDLQMQMHLAMQAQMNLHRQMLTRKVEVAQHLARHSSVGNIVTSSVPSSSSRGNPQVAQWASSQQLQQQQPQQYQQQQRQQQQQEQEHFQQHMNLLSRPSLSAATSSTQTTSASTDVIAAGVPTASEAMVVPASTGEGQPSGPAATESNATGMATDSKSEDDGMDLYRWDRIDLNVELDDDDLFGFLKS</sequence>
<feature type="region of interest" description="Disordered" evidence="4">
    <location>
        <begin position="1"/>
        <end position="99"/>
    </location>
</feature>
<dbReference type="STRING" id="1094619.G4ZU35"/>
<dbReference type="AlphaFoldDB" id="G4ZU35"/>
<accession>G4ZU35</accession>
<evidence type="ECO:0000313" key="5">
    <source>
        <dbReference type="EMBL" id="EGZ13309.1"/>
    </source>
</evidence>
<dbReference type="SUPFAM" id="SSF46689">
    <property type="entry name" value="Homeodomain-like"/>
    <property type="match status" value="1"/>
</dbReference>
<keyword evidence="3" id="KW-0539">Nucleus</keyword>
<name>G4ZU35_PHYSP</name>
<dbReference type="Proteomes" id="UP000002640">
    <property type="component" value="Unassembled WGS sequence"/>
</dbReference>
<evidence type="ECO:0000256" key="3">
    <source>
        <dbReference type="ARBA" id="ARBA00023242"/>
    </source>
</evidence>
<dbReference type="Gene3D" id="1.10.10.60">
    <property type="entry name" value="Homeodomain-like"/>
    <property type="match status" value="1"/>
</dbReference>
<dbReference type="NCBIfam" id="TIGR01557">
    <property type="entry name" value="myb_SHAQKYF"/>
    <property type="match status" value="1"/>
</dbReference>
<keyword evidence="1" id="KW-0805">Transcription regulation</keyword>
<dbReference type="SMR" id="G4ZU35"/>
<feature type="compositionally biased region" description="Low complexity" evidence="4">
    <location>
        <begin position="460"/>
        <end position="500"/>
    </location>
</feature>
<feature type="compositionally biased region" description="Acidic residues" evidence="4">
    <location>
        <begin position="217"/>
        <end position="226"/>
    </location>
</feature>
<dbReference type="EMBL" id="JH159156">
    <property type="protein sequence ID" value="EGZ13309.1"/>
    <property type="molecule type" value="Genomic_DNA"/>
</dbReference>
<feature type="compositionally biased region" description="Pro residues" evidence="4">
    <location>
        <begin position="1"/>
        <end position="11"/>
    </location>
</feature>
<dbReference type="GeneID" id="20643992"/>
<gene>
    <name evidence="5" type="ORF">PHYSODRAFT_316642</name>
</gene>
<evidence type="ECO:0008006" key="7">
    <source>
        <dbReference type="Google" id="ProtNLM"/>
    </source>
</evidence>
<dbReference type="GO" id="GO:0003700">
    <property type="term" value="F:DNA-binding transcription factor activity"/>
    <property type="evidence" value="ECO:0007669"/>
    <property type="project" value="InterPro"/>
</dbReference>
<dbReference type="InterPro" id="IPR006447">
    <property type="entry name" value="Myb_dom_plants"/>
</dbReference>
<feature type="region of interest" description="Disordered" evidence="4">
    <location>
        <begin position="176"/>
        <end position="256"/>
    </location>
</feature>
<dbReference type="GO" id="GO:0003677">
    <property type="term" value="F:DNA binding"/>
    <property type="evidence" value="ECO:0007669"/>
    <property type="project" value="InterPro"/>
</dbReference>
<evidence type="ECO:0000256" key="4">
    <source>
        <dbReference type="SAM" id="MobiDB-lite"/>
    </source>
</evidence>
<keyword evidence="2" id="KW-0804">Transcription</keyword>
<dbReference type="KEGG" id="psoj:PHYSODRAFT_316642"/>
<dbReference type="InParanoid" id="G4ZU35"/>
<feature type="compositionally biased region" description="Polar residues" evidence="4">
    <location>
        <begin position="562"/>
        <end position="572"/>
    </location>
</feature>
<feature type="compositionally biased region" description="Polar residues" evidence="4">
    <location>
        <begin position="35"/>
        <end position="46"/>
    </location>
</feature>
<dbReference type="InterPro" id="IPR044841">
    <property type="entry name" value="LUX/BOA-like"/>
</dbReference>
<dbReference type="PANTHER" id="PTHR31442:SF29">
    <property type="entry name" value="HOMEODOMAIN-LIKE SUPERFAMILY PROTEIN"/>
    <property type="match status" value="1"/>
</dbReference>
<dbReference type="FunFam" id="1.10.10.60:FF:000007">
    <property type="entry name" value="Two-component response regulator"/>
    <property type="match status" value="1"/>
</dbReference>
<feature type="region of interest" description="Disordered" evidence="4">
    <location>
        <begin position="270"/>
        <end position="293"/>
    </location>
</feature>
<feature type="region of interest" description="Disordered" evidence="4">
    <location>
        <begin position="550"/>
        <end position="579"/>
    </location>
</feature>
<organism evidence="5 6">
    <name type="scientific">Phytophthora sojae (strain P6497)</name>
    <name type="common">Soybean stem and root rot agent</name>
    <name type="synonym">Phytophthora megasperma f. sp. glycines</name>
    <dbReference type="NCBI Taxonomy" id="1094619"/>
    <lineage>
        <taxon>Eukaryota</taxon>
        <taxon>Sar</taxon>
        <taxon>Stramenopiles</taxon>
        <taxon>Oomycota</taxon>
        <taxon>Peronosporomycetes</taxon>
        <taxon>Peronosporales</taxon>
        <taxon>Peronosporaceae</taxon>
        <taxon>Phytophthora</taxon>
    </lineage>
</organism>
<dbReference type="RefSeq" id="XP_009530738.1">
    <property type="nucleotide sequence ID" value="XM_009532443.1"/>
</dbReference>
<dbReference type="InterPro" id="IPR009057">
    <property type="entry name" value="Homeodomain-like_sf"/>
</dbReference>
<proteinExistence type="predicted"/>